<feature type="compositionally biased region" description="Basic and acidic residues" evidence="1">
    <location>
        <begin position="432"/>
        <end position="451"/>
    </location>
</feature>
<name>A0A166A485_9AGAM</name>
<dbReference type="EMBL" id="KV428159">
    <property type="protein sequence ID" value="KZT34942.1"/>
    <property type="molecule type" value="Genomic_DNA"/>
</dbReference>
<dbReference type="AlphaFoldDB" id="A0A166A485"/>
<evidence type="ECO:0000256" key="1">
    <source>
        <dbReference type="SAM" id="MobiDB-lite"/>
    </source>
</evidence>
<protein>
    <submittedName>
        <fullName evidence="2">WD40 repeat-like protein</fullName>
    </submittedName>
</protein>
<dbReference type="PANTHER" id="PTHR13211">
    <property type="entry name" value="TELOMERASE CAJAL BODY PROTEIN 1"/>
    <property type="match status" value="1"/>
</dbReference>
<dbReference type="InterPro" id="IPR015943">
    <property type="entry name" value="WD40/YVTN_repeat-like_dom_sf"/>
</dbReference>
<dbReference type="STRING" id="1314776.A0A166A485"/>
<sequence>MANSAVAEPAQAEVAAWQPPAFYVSDSANLVVSSSADFSKWSGNFFRSAKWCSDGTAVLAQCEDHSLNIYDGHERLVGGDIKLSFGSALVHQHSIRQPAPVLEYLWYPSASALNPPSFCFLASTRESPVKLIDASSKTLRASYRIVDHRERQIAPHSMAFDPTATHLYCGFENAIEVFDFQRPGEGTRLHTTPSRKSRDGLKEGIISSIAFCPDWSEVYAASSLSSGIALFSADTGGQVLNFLGDSIGATTQVLFNPARPHELFASARRRDEIRMWDIRNPSEPLKDFKRPGFTNQKLRFDIDLSGKWLAAGDTKGHIHFFDLTDENNESVSHSSFAAGTGRSNGYIVLYSRLICHLKDAIGSVQFHSQEPLLLSASGTRHFEGSIDGRESEYEIDSSDDESPESQSNAGIVPDTSTSLSPTAIQSHLKIWSMRDSRNDSEAPRINDNVHG</sequence>
<dbReference type="Gene3D" id="2.130.10.10">
    <property type="entry name" value="YVTN repeat-like/Quinoprotein amine dehydrogenase"/>
    <property type="match status" value="1"/>
</dbReference>
<dbReference type="PANTHER" id="PTHR13211:SF0">
    <property type="entry name" value="TELOMERASE CAJAL BODY PROTEIN 1"/>
    <property type="match status" value="1"/>
</dbReference>
<feature type="region of interest" description="Disordered" evidence="1">
    <location>
        <begin position="389"/>
        <end position="451"/>
    </location>
</feature>
<dbReference type="SUPFAM" id="SSF50978">
    <property type="entry name" value="WD40 repeat-like"/>
    <property type="match status" value="1"/>
</dbReference>
<dbReference type="OrthoDB" id="239865at2759"/>
<accession>A0A166A485</accession>
<dbReference type="InterPro" id="IPR051150">
    <property type="entry name" value="SWT21/TCAB1_mRNA_Telomere"/>
</dbReference>
<reference evidence="2 3" key="1">
    <citation type="journal article" date="2016" name="Mol. Biol. Evol.">
        <title>Comparative Genomics of Early-Diverging Mushroom-Forming Fungi Provides Insights into the Origins of Lignocellulose Decay Capabilities.</title>
        <authorList>
            <person name="Nagy L.G."/>
            <person name="Riley R."/>
            <person name="Tritt A."/>
            <person name="Adam C."/>
            <person name="Daum C."/>
            <person name="Floudas D."/>
            <person name="Sun H."/>
            <person name="Yadav J.S."/>
            <person name="Pangilinan J."/>
            <person name="Larsson K.H."/>
            <person name="Matsuura K."/>
            <person name="Barry K."/>
            <person name="Labutti K."/>
            <person name="Kuo R."/>
            <person name="Ohm R.A."/>
            <person name="Bhattacharya S.S."/>
            <person name="Shirouzu T."/>
            <person name="Yoshinaga Y."/>
            <person name="Martin F.M."/>
            <person name="Grigoriev I.V."/>
            <person name="Hibbett D.S."/>
        </authorList>
    </citation>
    <scope>NUCLEOTIDE SEQUENCE [LARGE SCALE GENOMIC DNA]</scope>
    <source>
        <strain evidence="2 3">HHB10207 ss-3</strain>
    </source>
</reference>
<evidence type="ECO:0000313" key="3">
    <source>
        <dbReference type="Proteomes" id="UP000076798"/>
    </source>
</evidence>
<dbReference type="InterPro" id="IPR036322">
    <property type="entry name" value="WD40_repeat_dom_sf"/>
</dbReference>
<feature type="compositionally biased region" description="Polar residues" evidence="1">
    <location>
        <begin position="414"/>
        <end position="425"/>
    </location>
</feature>
<feature type="compositionally biased region" description="Acidic residues" evidence="1">
    <location>
        <begin position="393"/>
        <end position="403"/>
    </location>
</feature>
<gene>
    <name evidence="2" type="ORF">SISSUDRAFT_991134</name>
</gene>
<dbReference type="Proteomes" id="UP000076798">
    <property type="component" value="Unassembled WGS sequence"/>
</dbReference>
<keyword evidence="3" id="KW-1185">Reference proteome</keyword>
<evidence type="ECO:0000313" key="2">
    <source>
        <dbReference type="EMBL" id="KZT34942.1"/>
    </source>
</evidence>
<proteinExistence type="predicted"/>
<organism evidence="2 3">
    <name type="scientific">Sistotremastrum suecicum HHB10207 ss-3</name>
    <dbReference type="NCBI Taxonomy" id="1314776"/>
    <lineage>
        <taxon>Eukaryota</taxon>
        <taxon>Fungi</taxon>
        <taxon>Dikarya</taxon>
        <taxon>Basidiomycota</taxon>
        <taxon>Agaricomycotina</taxon>
        <taxon>Agaricomycetes</taxon>
        <taxon>Sistotremastrales</taxon>
        <taxon>Sistotremastraceae</taxon>
        <taxon>Sistotremastrum</taxon>
    </lineage>
</organism>